<comment type="cofactor">
    <cofactor evidence="2 9">
        <name>pyridoxal 5'-phosphate</name>
        <dbReference type="ChEBI" id="CHEBI:597326"/>
    </cofactor>
</comment>
<organism evidence="10 11">
    <name type="scientific">Fusibacter ferrireducens</name>
    <dbReference type="NCBI Taxonomy" id="2785058"/>
    <lineage>
        <taxon>Bacteria</taxon>
        <taxon>Bacillati</taxon>
        <taxon>Bacillota</taxon>
        <taxon>Clostridia</taxon>
        <taxon>Eubacteriales</taxon>
        <taxon>Eubacteriales Family XII. Incertae Sedis</taxon>
        <taxon>Fusibacter</taxon>
    </lineage>
</organism>
<reference evidence="10 11" key="1">
    <citation type="submission" date="2020-11" db="EMBL/GenBank/DDBJ databases">
        <title>Fusibacter basophilias sp. nov.</title>
        <authorList>
            <person name="Qiu D."/>
        </authorList>
    </citation>
    <scope>NUCLEOTIDE SEQUENCE [LARGE SCALE GENOMIC DNA]</scope>
    <source>
        <strain evidence="10 11">Q10-2</strain>
    </source>
</reference>
<name>A0ABR9ZVZ2_9FIRM</name>
<comment type="function">
    <text evidence="9">Allosteric enzyme that catalyzes the rate-limiting step in glycogen catabolism, the phosphorolytic cleavage of glycogen to produce glucose-1-phosphate, and plays a central role in maintaining cellular and organismal glucose homeostasis.</text>
</comment>
<evidence type="ECO:0000256" key="3">
    <source>
        <dbReference type="ARBA" id="ARBA00006047"/>
    </source>
</evidence>
<evidence type="ECO:0000313" key="11">
    <source>
        <dbReference type="Proteomes" id="UP000614200"/>
    </source>
</evidence>
<evidence type="ECO:0000256" key="4">
    <source>
        <dbReference type="ARBA" id="ARBA00022676"/>
    </source>
</evidence>
<dbReference type="InterPro" id="IPR000811">
    <property type="entry name" value="Glyco_trans_35"/>
</dbReference>
<dbReference type="Pfam" id="PF00343">
    <property type="entry name" value="Phosphorylase"/>
    <property type="match status" value="1"/>
</dbReference>
<protein>
    <recommendedName>
        <fullName evidence="9">Alpha-1,4 glucan phosphorylase</fullName>
        <ecNumber evidence="9">2.4.1.1</ecNumber>
    </recommendedName>
</protein>
<gene>
    <name evidence="10" type="ORF">ISU02_16090</name>
</gene>
<keyword evidence="7 9" id="KW-0119">Carbohydrate metabolism</keyword>
<dbReference type="PIRSF" id="PIRSF000460">
    <property type="entry name" value="Pprylas_GlgP"/>
    <property type="match status" value="1"/>
</dbReference>
<evidence type="ECO:0000256" key="2">
    <source>
        <dbReference type="ARBA" id="ARBA00001933"/>
    </source>
</evidence>
<keyword evidence="4 9" id="KW-0328">Glycosyltransferase</keyword>
<evidence type="ECO:0000256" key="8">
    <source>
        <dbReference type="ARBA" id="ARBA00025174"/>
    </source>
</evidence>
<dbReference type="PANTHER" id="PTHR11468">
    <property type="entry name" value="GLYCOGEN PHOSPHORYLASE"/>
    <property type="match status" value="1"/>
</dbReference>
<dbReference type="EMBL" id="JADKNH010000010">
    <property type="protein sequence ID" value="MBF4694633.1"/>
    <property type="molecule type" value="Genomic_DNA"/>
</dbReference>
<evidence type="ECO:0000256" key="1">
    <source>
        <dbReference type="ARBA" id="ARBA00001275"/>
    </source>
</evidence>
<dbReference type="EC" id="2.4.1.1" evidence="9"/>
<dbReference type="PANTHER" id="PTHR11468:SF3">
    <property type="entry name" value="GLYCOGEN PHOSPHORYLASE, LIVER FORM"/>
    <property type="match status" value="1"/>
</dbReference>
<dbReference type="InterPro" id="IPR011833">
    <property type="entry name" value="Glycg_phsphrylas"/>
</dbReference>
<comment type="caution">
    <text evidence="10">The sequence shown here is derived from an EMBL/GenBank/DDBJ whole genome shotgun (WGS) entry which is preliminary data.</text>
</comment>
<accession>A0ABR9ZVZ2</accession>
<dbReference type="PROSITE" id="PS00102">
    <property type="entry name" value="PHOSPHORYLASE"/>
    <property type="match status" value="1"/>
</dbReference>
<keyword evidence="6 9" id="KW-0663">Pyridoxal phosphate</keyword>
<dbReference type="RefSeq" id="WP_194702875.1">
    <property type="nucleotide sequence ID" value="NZ_JADKNH010000010.1"/>
</dbReference>
<evidence type="ECO:0000256" key="9">
    <source>
        <dbReference type="RuleBase" id="RU000587"/>
    </source>
</evidence>
<keyword evidence="5 9" id="KW-0808">Transferase</keyword>
<comment type="function">
    <text evidence="8">Phosphorylase is an important allosteric enzyme in carbohydrate metabolism. Enzymes from different sources differ in their regulatory mechanisms and in their natural substrates. However, all known phosphorylases share catalytic and structural properties.</text>
</comment>
<dbReference type="NCBIfam" id="TIGR02093">
    <property type="entry name" value="P_ylase"/>
    <property type="match status" value="1"/>
</dbReference>
<dbReference type="InterPro" id="IPR035090">
    <property type="entry name" value="Pyridoxal_P_attach_site"/>
</dbReference>
<dbReference type="CDD" id="cd04300">
    <property type="entry name" value="GT35_Glycogen_Phosphorylase"/>
    <property type="match status" value="1"/>
</dbReference>
<comment type="similarity">
    <text evidence="3 9">Belongs to the glycogen phosphorylase family.</text>
</comment>
<evidence type="ECO:0000256" key="5">
    <source>
        <dbReference type="ARBA" id="ARBA00022679"/>
    </source>
</evidence>
<comment type="catalytic activity">
    <reaction evidence="1 9">
        <text>[(1-&gt;4)-alpha-D-glucosyl](n) + phosphate = [(1-&gt;4)-alpha-D-glucosyl](n-1) + alpha-D-glucose 1-phosphate</text>
        <dbReference type="Rhea" id="RHEA:41732"/>
        <dbReference type="Rhea" id="RHEA-COMP:9584"/>
        <dbReference type="Rhea" id="RHEA-COMP:9586"/>
        <dbReference type="ChEBI" id="CHEBI:15444"/>
        <dbReference type="ChEBI" id="CHEBI:43474"/>
        <dbReference type="ChEBI" id="CHEBI:58601"/>
        <dbReference type="EC" id="2.4.1.1"/>
    </reaction>
</comment>
<keyword evidence="11" id="KW-1185">Reference proteome</keyword>
<evidence type="ECO:0000313" key="10">
    <source>
        <dbReference type="EMBL" id="MBF4694633.1"/>
    </source>
</evidence>
<dbReference type="Proteomes" id="UP000614200">
    <property type="component" value="Unassembled WGS sequence"/>
</dbReference>
<dbReference type="SUPFAM" id="SSF53756">
    <property type="entry name" value="UDP-Glycosyltransferase/glycogen phosphorylase"/>
    <property type="match status" value="1"/>
</dbReference>
<proteinExistence type="inferred from homology"/>
<evidence type="ECO:0000256" key="6">
    <source>
        <dbReference type="ARBA" id="ARBA00022898"/>
    </source>
</evidence>
<dbReference type="Gene3D" id="3.40.50.2000">
    <property type="entry name" value="Glycogen Phosphorylase B"/>
    <property type="match status" value="2"/>
</dbReference>
<sequence>MKLTEENFKIDYMAAIHATTARQLEDTSSLERYNALGQMIKDYIGSLWANTNASYRADGVKQVYYFSMEFLTGKFLENNLHYLGIYDVTRKGLRALNIDLEDLIEVEMDQGLGNGGLGRLAACFLDAMSSISIPGHGCGIRYKNGLFEQKIIDGNQVEFPDRWLVNNNVWEYKRPNKAVEIRFNGHVETYMEEDRLCFKHVGYDAVRAVPYDTPILGYENNTVNTLRLWSAEEIEDIFDFEYFSKGNYLSAFEKKHSVEIITQILYPNDAYDEGKLLRLKQEYFFVSAGIQSIITTFKKLNLPMTEFSDRVAIHINDTHPALAVPELMRILVDEERLDWDTAWRITTNCISYTNHTIMAEALEKWPLYMMKDLLPRVTMVIEEINRRFIDTLKNIHQYTDENKIHQMAIINDGIVKMAHLAIVGSHSINGVAELHTEILKTRELKDFHNIYPTKFNNKTNGIMHRHWLLNANPRLTDLIEDTIGDGFKKNPIVLRDLLKYREDKAFLDKLYEIKHQNKEDLAKFIKDKLDISVDPYSIFDMQAKRIHEYKRQHMNILHVMHLYNQLKENPNLDMPPRTFIFAGKSAPSYYVAKQIIKLINTVGHVINNDKTIKNKLKVVFLPNYGVSLAGRMIPAADVSEQISTASKEASGTGNMKFMMNGAVTLATLDGANIEIRKEVGENNIVIFGLRDKDVYDYYKNGNYNAFEVYNADPALKKVIDQLINSFLPVPKDEFIPIVDRLLRFNDEYFVLKDFEDYRDAQERIGLYYRNKPHWMKMSLTNIACSGAFSADYTIDKYASGIWHVNRKSLDFKL</sequence>
<evidence type="ECO:0000256" key="7">
    <source>
        <dbReference type="ARBA" id="ARBA00023277"/>
    </source>
</evidence>